<dbReference type="Pfam" id="PF17899">
    <property type="entry name" value="Peptidase_M61_N"/>
    <property type="match status" value="1"/>
</dbReference>
<dbReference type="Gene3D" id="2.60.40.3650">
    <property type="match status" value="1"/>
</dbReference>
<dbReference type="Gene3D" id="1.10.390.10">
    <property type="entry name" value="Neutral Protease Domain 2"/>
    <property type="match status" value="1"/>
</dbReference>
<feature type="domain" description="Peptidase M61 catalytic" evidence="2">
    <location>
        <begin position="290"/>
        <end position="383"/>
    </location>
</feature>
<evidence type="ECO:0000313" key="5">
    <source>
        <dbReference type="Proteomes" id="UP001610063"/>
    </source>
</evidence>
<accession>A0ABW7N5Y5</accession>
<keyword evidence="5" id="KW-1185">Reference proteome</keyword>
<reference evidence="4 5" key="1">
    <citation type="journal article" date="2013" name="Int. J. Syst. Evol. Microbiol.">
        <title>Marinoscillum luteum sp. nov., isolated from marine sediment.</title>
        <authorList>
            <person name="Cha I.T."/>
            <person name="Park S.J."/>
            <person name="Kim S.J."/>
            <person name="Kim J.G."/>
            <person name="Jung M.Y."/>
            <person name="Shin K.S."/>
            <person name="Kwon K.K."/>
            <person name="Yang S.H."/>
            <person name="Seo Y.S."/>
            <person name="Rhee S.K."/>
        </authorList>
    </citation>
    <scope>NUCLEOTIDE SEQUENCE [LARGE SCALE GENOMIC DNA]</scope>
    <source>
        <strain evidence="4 5">KCTC 23939</strain>
    </source>
</reference>
<feature type="signal peptide" evidence="1">
    <location>
        <begin position="1"/>
        <end position="19"/>
    </location>
</feature>
<proteinExistence type="predicted"/>
<dbReference type="InterPro" id="IPR027268">
    <property type="entry name" value="Peptidase_M4/M1_CTD_sf"/>
</dbReference>
<feature type="domain" description="Peptidase M61 N-terminal" evidence="3">
    <location>
        <begin position="27"/>
        <end position="197"/>
    </location>
</feature>
<dbReference type="EMBL" id="JBIPKE010000013">
    <property type="protein sequence ID" value="MFH6982837.1"/>
    <property type="molecule type" value="Genomic_DNA"/>
</dbReference>
<dbReference type="RefSeq" id="WP_395416473.1">
    <property type="nucleotide sequence ID" value="NZ_JBIPKE010000013.1"/>
</dbReference>
<dbReference type="Proteomes" id="UP001610063">
    <property type="component" value="Unassembled WGS sequence"/>
</dbReference>
<organism evidence="4 5">
    <name type="scientific">Marinoscillum luteum</name>
    <dbReference type="NCBI Taxonomy" id="861051"/>
    <lineage>
        <taxon>Bacteria</taxon>
        <taxon>Pseudomonadati</taxon>
        <taxon>Bacteroidota</taxon>
        <taxon>Cytophagia</taxon>
        <taxon>Cytophagales</taxon>
        <taxon>Reichenbachiellaceae</taxon>
        <taxon>Marinoscillum</taxon>
    </lineage>
</organism>
<evidence type="ECO:0000259" key="3">
    <source>
        <dbReference type="Pfam" id="PF17899"/>
    </source>
</evidence>
<keyword evidence="1" id="KW-0732">Signal</keyword>
<dbReference type="InterPro" id="IPR007963">
    <property type="entry name" value="Peptidase_M61_catalytic"/>
</dbReference>
<evidence type="ECO:0000259" key="2">
    <source>
        <dbReference type="Pfam" id="PF05299"/>
    </source>
</evidence>
<evidence type="ECO:0000256" key="1">
    <source>
        <dbReference type="SAM" id="SignalP"/>
    </source>
</evidence>
<comment type="caution">
    <text evidence="4">The sequence shown here is derived from an EMBL/GenBank/DDBJ whole genome shotgun (WGS) entry which is preliminary data.</text>
</comment>
<name>A0ABW7N5Y5_9BACT</name>
<dbReference type="Pfam" id="PF05299">
    <property type="entry name" value="Peptidase_M61"/>
    <property type="match status" value="1"/>
</dbReference>
<protein>
    <submittedName>
        <fullName evidence="4">Peptidase</fullName>
    </submittedName>
</protein>
<dbReference type="InterPro" id="IPR040756">
    <property type="entry name" value="Peptidase_M61_N"/>
</dbReference>
<feature type="chain" id="PRO_5045577446" evidence="1">
    <location>
        <begin position="20"/>
        <end position="509"/>
    </location>
</feature>
<gene>
    <name evidence="4" type="ORF">ACHKAR_05285</name>
</gene>
<sequence length="509" mass="57382">MRKIIILCGALAVSTLAMAQDLPEMSYEIDITQNLDTFFVTLSPATTLDKSARIYQFAATAPGTYQTMNLGRFVSLFRAFDKKGRELLVTRKSVNQFEISKPHKIAKITYQMAETFDTPVEDFPVYLMCGSSIEEDHALINTHTIMGYFEGYQKSPISISVTGKDDWKIGTALPMEGNRFLASSFDHAVDSPILMGELSFADTTIADTQVEIYTYSQQGKFDSKSLLAGMSDMLDATLQFLVELPVDRYTFLYFFEPGLTGATGAWEHSYSSEYVLEEKDPTAEYMQSVTDIASHEFFHIVTPLNIHSEIVESFNFVSPTPSVHLWMYEGVTEWASNMLLYRGGVVEEEDYLQNAIATKILVDEKYFDPTWSLKKLSDESFNGGAASKQYANIYFRGSLVAGLLDIRLLELSGGQAGLRELMLKLIDQYGKGKPVSEKTFFDDLTAMTYPEIRDFFDQYILAANPLPHEEYLAKIGLELTRGESGISVTKMKEMSEDQRKLFEAWSKNL</sequence>
<evidence type="ECO:0000313" key="4">
    <source>
        <dbReference type="EMBL" id="MFH6982837.1"/>
    </source>
</evidence>
<dbReference type="SUPFAM" id="SSF55486">
    <property type="entry name" value="Metalloproteases ('zincins'), catalytic domain"/>
    <property type="match status" value="1"/>
</dbReference>